<reference evidence="2 3" key="1">
    <citation type="submission" date="2022-01" db="EMBL/GenBank/DDBJ databases">
        <authorList>
            <person name="Xiong W."/>
            <person name="Schranz E."/>
        </authorList>
    </citation>
    <scope>NUCLEOTIDE SEQUENCE [LARGE SCALE GENOMIC DNA]</scope>
</reference>
<protein>
    <recommendedName>
        <fullName evidence="1">Replication protein A 70 kDa DNA-binding subunit B/D first OB fold domain-containing protein</fullName>
    </recommendedName>
</protein>
<keyword evidence="3" id="KW-1185">Reference proteome</keyword>
<gene>
    <name evidence="2" type="ORF">LVIROSA_LOCUS28861</name>
</gene>
<dbReference type="Pfam" id="PF02721">
    <property type="entry name" value="DUF223"/>
    <property type="match status" value="1"/>
</dbReference>
<evidence type="ECO:0000313" key="2">
    <source>
        <dbReference type="EMBL" id="CAH1442901.1"/>
    </source>
</evidence>
<proteinExistence type="predicted"/>
<comment type="caution">
    <text evidence="2">The sequence shown here is derived from an EMBL/GenBank/DDBJ whole genome shotgun (WGS) entry which is preliminary data.</text>
</comment>
<dbReference type="AlphaFoldDB" id="A0AAU9NY82"/>
<dbReference type="InterPro" id="IPR012340">
    <property type="entry name" value="NA-bd_OB-fold"/>
</dbReference>
<evidence type="ECO:0000313" key="3">
    <source>
        <dbReference type="Proteomes" id="UP001157418"/>
    </source>
</evidence>
<dbReference type="Proteomes" id="UP001157418">
    <property type="component" value="Unassembled WGS sequence"/>
</dbReference>
<dbReference type="InterPro" id="IPR003871">
    <property type="entry name" value="RFA1B/D_OB_1st"/>
</dbReference>
<organism evidence="2 3">
    <name type="scientific">Lactuca virosa</name>
    <dbReference type="NCBI Taxonomy" id="75947"/>
    <lineage>
        <taxon>Eukaryota</taxon>
        <taxon>Viridiplantae</taxon>
        <taxon>Streptophyta</taxon>
        <taxon>Embryophyta</taxon>
        <taxon>Tracheophyta</taxon>
        <taxon>Spermatophyta</taxon>
        <taxon>Magnoliopsida</taxon>
        <taxon>eudicotyledons</taxon>
        <taxon>Gunneridae</taxon>
        <taxon>Pentapetalae</taxon>
        <taxon>asterids</taxon>
        <taxon>campanulids</taxon>
        <taxon>Asterales</taxon>
        <taxon>Asteraceae</taxon>
        <taxon>Cichorioideae</taxon>
        <taxon>Cichorieae</taxon>
        <taxon>Lactucinae</taxon>
        <taxon>Lactuca</taxon>
    </lineage>
</organism>
<evidence type="ECO:0000259" key="1">
    <source>
        <dbReference type="Pfam" id="PF02721"/>
    </source>
</evidence>
<name>A0AAU9NY82_9ASTR</name>
<dbReference type="EMBL" id="CAKMRJ010005412">
    <property type="protein sequence ID" value="CAH1442901.1"/>
    <property type="molecule type" value="Genomic_DNA"/>
</dbReference>
<accession>A0AAU9NY82</accession>
<feature type="domain" description="Replication protein A 70 kDa DNA-binding subunit B/D first OB fold" evidence="1">
    <location>
        <begin position="7"/>
        <end position="62"/>
    </location>
</feature>
<dbReference type="Gene3D" id="2.40.50.140">
    <property type="entry name" value="Nucleic acid-binding proteins"/>
    <property type="match status" value="1"/>
</dbReference>
<sequence length="151" mass="16961">MAERDITFINDLDNMKDDYTLKVCIIRLWRSISDVSPTIVKSLKMILMDKMGTKIRASVYPRDFERSGNSSLLDPFMGFDKIFNGDEVECLSSDGLCQSEFVHDQFDVNLYSPGVLNGLKISAKVSFSFSFSISPPGYLQPYTPTPSTSFA</sequence>